<feature type="region of interest" description="Disordered" evidence="8">
    <location>
        <begin position="1058"/>
        <end position="1093"/>
    </location>
</feature>
<feature type="region of interest" description="Disordered" evidence="8">
    <location>
        <begin position="697"/>
        <end position="737"/>
    </location>
</feature>
<dbReference type="GO" id="GO:0004674">
    <property type="term" value="F:protein serine/threonine kinase activity"/>
    <property type="evidence" value="ECO:0007669"/>
    <property type="project" value="UniProtKB-KW"/>
</dbReference>
<dbReference type="SUPFAM" id="SSF56112">
    <property type="entry name" value="Protein kinase-like (PK-like)"/>
    <property type="match status" value="1"/>
</dbReference>
<feature type="compositionally biased region" description="Low complexity" evidence="8">
    <location>
        <begin position="163"/>
        <end position="176"/>
    </location>
</feature>
<proteinExistence type="inferred from homology"/>
<dbReference type="InterPro" id="IPR011009">
    <property type="entry name" value="Kinase-like_dom_sf"/>
</dbReference>
<feature type="compositionally biased region" description="Polar residues" evidence="8">
    <location>
        <begin position="141"/>
        <end position="150"/>
    </location>
</feature>
<evidence type="ECO:0000259" key="9">
    <source>
        <dbReference type="PROSITE" id="PS50011"/>
    </source>
</evidence>
<dbReference type="OMA" id="CYALEYQ"/>
<keyword evidence="4 7" id="KW-0547">Nucleotide-binding</keyword>
<keyword evidence="2" id="KW-0723">Serine/threonine-protein kinase</keyword>
<evidence type="ECO:0000256" key="3">
    <source>
        <dbReference type="ARBA" id="ARBA00022679"/>
    </source>
</evidence>
<feature type="compositionally biased region" description="Low complexity" evidence="8">
    <location>
        <begin position="217"/>
        <end position="239"/>
    </location>
</feature>
<dbReference type="InterPro" id="IPR008271">
    <property type="entry name" value="Ser/Thr_kinase_AS"/>
</dbReference>
<accession>A0A139AM63</accession>
<reference evidence="10 11" key="1">
    <citation type="journal article" date="2015" name="Genome Biol. Evol.">
        <title>Phylogenomic analyses indicate that early fungi evolved digesting cell walls of algal ancestors of land plants.</title>
        <authorList>
            <person name="Chang Y."/>
            <person name="Wang S."/>
            <person name="Sekimoto S."/>
            <person name="Aerts A.L."/>
            <person name="Choi C."/>
            <person name="Clum A."/>
            <person name="LaButti K.M."/>
            <person name="Lindquist E.A."/>
            <person name="Yee Ngan C."/>
            <person name="Ohm R.A."/>
            <person name="Salamov A.A."/>
            <person name="Grigoriev I.V."/>
            <person name="Spatafora J.W."/>
            <person name="Berbee M.L."/>
        </authorList>
    </citation>
    <scope>NUCLEOTIDE SEQUENCE [LARGE SCALE GENOMIC DNA]</scope>
    <source>
        <strain evidence="10 11">JEL478</strain>
    </source>
</reference>
<dbReference type="Proteomes" id="UP000070544">
    <property type="component" value="Unassembled WGS sequence"/>
</dbReference>
<feature type="domain" description="Protein kinase" evidence="9">
    <location>
        <begin position="1302"/>
        <end position="1568"/>
    </location>
</feature>
<organism evidence="10 11">
    <name type="scientific">Gonapodya prolifera (strain JEL478)</name>
    <name type="common">Monoblepharis prolifera</name>
    <dbReference type="NCBI Taxonomy" id="1344416"/>
    <lineage>
        <taxon>Eukaryota</taxon>
        <taxon>Fungi</taxon>
        <taxon>Fungi incertae sedis</taxon>
        <taxon>Chytridiomycota</taxon>
        <taxon>Chytridiomycota incertae sedis</taxon>
        <taxon>Monoblepharidomycetes</taxon>
        <taxon>Monoblepharidales</taxon>
        <taxon>Gonapodyaceae</taxon>
        <taxon>Gonapodya</taxon>
    </lineage>
</organism>
<dbReference type="PANTHER" id="PTHR48016:SF32">
    <property type="entry name" value="MITOGEN-ACTIVATED PROTEIN KINASE KINASE KINASE 4"/>
    <property type="match status" value="1"/>
</dbReference>
<dbReference type="EMBL" id="KQ965744">
    <property type="protein sequence ID" value="KXS17866.1"/>
    <property type="molecule type" value="Genomic_DNA"/>
</dbReference>
<feature type="compositionally biased region" description="Basic and acidic residues" evidence="8">
    <location>
        <begin position="10"/>
        <end position="20"/>
    </location>
</feature>
<dbReference type="PROSITE" id="PS00108">
    <property type="entry name" value="PROTEIN_KINASE_ST"/>
    <property type="match status" value="1"/>
</dbReference>
<evidence type="ECO:0000256" key="8">
    <source>
        <dbReference type="SAM" id="MobiDB-lite"/>
    </source>
</evidence>
<dbReference type="PROSITE" id="PS00107">
    <property type="entry name" value="PROTEIN_KINASE_ATP"/>
    <property type="match status" value="1"/>
</dbReference>
<sequence>MAMRMAPEPNVKEEMIHRPDGGSSRSDTALTIEGESSESTASERKASAAADHASGPVLDSSQDDSAQQDHDSNRKDDTGPTGSLFARSNIDIANTRAVFPPGALTLNGDRHASLPGMALGFETAGTLSEAPPLPTPLTPTNILGSPSHPGSPSIFGASDAIESSSSRPPLSRILSSFTASPQPSRMVDTPPSRYSLQPSRPPAKPPPPARPKIHFASPSSSVIPQSPPTAVAAAPSTVQKPTPQERLEWQSMLTSVLTGEVIRSEKDRFNPQAPTHRPPPVPPPPAEPLFPFLPPPVPPAVANSLEAHSMLPPQAKRNYHADQRTAIWFGVRAKVRDRTETEERWWVEQARRSVVPGAVKNVLEFEVKDEEDDGGGRSPYQQVVDVLTLVDLAESLFPTRRHLIAYYPDFASLQFTYNVDALVSWLAVTRSLKTQVHVLRSWTNSETILSADRVFIERILKESGVKGTFEKRIMTILSGLVRRAKDAMVSNAQAFSKMKLPVNMDDLSQLAAFPGSLMEEILRVRLEYAEVLMRPRDGSSAIGEVIEDFGITLGFTARIKRETLFINAPAPGWHITSSLSSTYDTTFLSSLRFYFRLLGNRLKLSTEGAFFKEVEALEGEYDFITGVVAPWCKGADVEAAEEFCALEEQLLMKVKSYFQANMNVGPSFLTTAPNTGSGALGARGKFRRTEVAIPENAEASRYGSEPRVDGPEDSFDERQRTVATDRSLTLGGASHTPPPSLSLSIRSVAVEATLAAASGAIPPTAALARWYRSRVLENVRSRSRKLLQFLRRLIEELECAAEYDLNDVESLVTRLNRSGHSLLDCDGTGKYVTETGSLVFASPALRDKPEVVKKMLKGCFVRDRQGSSVGTGLEVADGGGVCGVGPSGWLTVVSPGKGKVHWGRKGVLMQFSEPPMLNSRPFLVRTNRARLVTDGGDILMAARANFEELIEMAANNNTNESTTISSASFGAARNMNTQRFPITVGSAIGSWGVLRKEHKAHQRSVGFALKSVKRTLMSLAILVVQSIETARDMLRKAASLEAARARFTGIAESSLKLDEDGATAGHRESDELNDGRPASASGSAGSSRSGTLSIGSEMGPGQELLEEWFTFASDFGYRVLRYIGKKGRKELNHKLVRLSVDWMHFVVRDCVNTDKRTFRWALLALEFAMKITSENISELRDDEFVAMRIGVARCMSLSVSHVDILGARQLAREALEASSNRHEEFSRPALGSIAETHKWLSTDVMTAEREHWIRQLSDLEEDRQRKQRGLRVIGKVLDSQNIEDRNISFLASSVGSSITFRWQQGKFLGGGSFGSVYMGINLDSGDVMAVKEIKFQDVSSLDSLKRNIKEEMNVMQMLHHTNIVDYYGVEVHKDKLYIFMEYCPTSMARLLEHGRMDDEAIVRVYAKQMLKGLQYLHSKDIVHRDVKPANTLMDAHGTLKFVDFGASKIYKNQKTIVVDGEQNSFIGTPHYMAPEVITGEPFKDIPKGAQDIWSMGCCVLEMITGRKPWNTLDNEWAIMYHIGISGRHPPLPDPTQISDEGMSFLALCFTRPAKDRPTATQLLEHPWVCDVDENAFYITEGLTPSPGFEVIAQPFGLGQGGTLAVSTLSSTPGTGGYSNPSTIATARNSPVSEVVGVDYISAFSHS</sequence>
<dbReference type="GO" id="GO:0005524">
    <property type="term" value="F:ATP binding"/>
    <property type="evidence" value="ECO:0007669"/>
    <property type="project" value="UniProtKB-UniRule"/>
</dbReference>
<evidence type="ECO:0000256" key="4">
    <source>
        <dbReference type="ARBA" id="ARBA00022741"/>
    </source>
</evidence>
<evidence type="ECO:0000313" key="11">
    <source>
        <dbReference type="Proteomes" id="UP000070544"/>
    </source>
</evidence>
<keyword evidence="6 7" id="KW-0067">ATP-binding</keyword>
<evidence type="ECO:0000313" key="10">
    <source>
        <dbReference type="EMBL" id="KXS17866.1"/>
    </source>
</evidence>
<dbReference type="PROSITE" id="PS50011">
    <property type="entry name" value="PROTEIN_KINASE_DOM"/>
    <property type="match status" value="1"/>
</dbReference>
<feature type="compositionally biased region" description="Low complexity" evidence="8">
    <location>
        <begin position="1078"/>
        <end position="1090"/>
    </location>
</feature>
<keyword evidence="11" id="KW-1185">Reference proteome</keyword>
<evidence type="ECO:0000256" key="7">
    <source>
        <dbReference type="PROSITE-ProRule" id="PRU10141"/>
    </source>
</evidence>
<feature type="compositionally biased region" description="Basic and acidic residues" evidence="8">
    <location>
        <begin position="704"/>
        <end position="720"/>
    </location>
</feature>
<comment type="similarity">
    <text evidence="1">Belongs to the protein kinase superfamily. STE Ser/Thr protein kinase family. MAP kinase kinase kinase subfamily.</text>
</comment>
<dbReference type="InterPro" id="IPR000719">
    <property type="entry name" value="Prot_kinase_dom"/>
</dbReference>
<evidence type="ECO:0000256" key="2">
    <source>
        <dbReference type="ARBA" id="ARBA00022527"/>
    </source>
</evidence>
<dbReference type="Pfam" id="PF00069">
    <property type="entry name" value="Pkinase"/>
    <property type="match status" value="1"/>
</dbReference>
<dbReference type="InterPro" id="IPR017441">
    <property type="entry name" value="Protein_kinase_ATP_BS"/>
</dbReference>
<name>A0A139AM63_GONPJ</name>
<dbReference type="Gene3D" id="1.10.510.10">
    <property type="entry name" value="Transferase(Phosphotransferase) domain 1"/>
    <property type="match status" value="1"/>
</dbReference>
<dbReference type="PANTHER" id="PTHR48016">
    <property type="entry name" value="MAP KINASE KINASE KINASE SSK2-RELATED-RELATED"/>
    <property type="match status" value="1"/>
</dbReference>
<evidence type="ECO:0000256" key="6">
    <source>
        <dbReference type="ARBA" id="ARBA00022840"/>
    </source>
</evidence>
<feature type="binding site" evidence="7">
    <location>
        <position position="1331"/>
    </location>
    <ligand>
        <name>ATP</name>
        <dbReference type="ChEBI" id="CHEBI:30616"/>
    </ligand>
</feature>
<keyword evidence="5" id="KW-0418">Kinase</keyword>
<protein>
    <recommendedName>
        <fullName evidence="9">Protein kinase domain-containing protein</fullName>
    </recommendedName>
</protein>
<feature type="compositionally biased region" description="Basic and acidic residues" evidence="8">
    <location>
        <begin position="67"/>
        <end position="78"/>
    </location>
</feature>
<dbReference type="OrthoDB" id="266718at2759"/>
<evidence type="ECO:0000256" key="5">
    <source>
        <dbReference type="ARBA" id="ARBA00022777"/>
    </source>
</evidence>
<dbReference type="STRING" id="1344416.A0A139AM63"/>
<dbReference type="SMART" id="SM00220">
    <property type="entry name" value="S_TKc"/>
    <property type="match status" value="1"/>
</dbReference>
<feature type="region of interest" description="Disordered" evidence="8">
    <location>
        <begin position="1"/>
        <end position="92"/>
    </location>
</feature>
<keyword evidence="3" id="KW-0808">Transferase</keyword>
<gene>
    <name evidence="10" type="ORF">M427DRAFT_121535</name>
</gene>
<feature type="compositionally biased region" description="Pro residues" evidence="8">
    <location>
        <begin position="199"/>
        <end position="210"/>
    </location>
</feature>
<evidence type="ECO:0000256" key="1">
    <source>
        <dbReference type="ARBA" id="ARBA00006529"/>
    </source>
</evidence>
<dbReference type="InterPro" id="IPR050538">
    <property type="entry name" value="MAP_kinase_kinase_kinase"/>
</dbReference>
<dbReference type="GO" id="GO:0038066">
    <property type="term" value="P:p38MAPK cascade"/>
    <property type="evidence" value="ECO:0007669"/>
    <property type="project" value="TreeGrafter"/>
</dbReference>
<feature type="compositionally biased region" description="Basic and acidic residues" evidence="8">
    <location>
        <begin position="1058"/>
        <end position="1074"/>
    </location>
</feature>
<feature type="region of interest" description="Disordered" evidence="8">
    <location>
        <begin position="126"/>
        <end position="246"/>
    </location>
</feature>